<dbReference type="Gene3D" id="2.30.110.10">
    <property type="entry name" value="Electron Transport, Fmn-binding Protein, Chain A"/>
    <property type="match status" value="1"/>
</dbReference>
<dbReference type="EMBL" id="AP014633">
    <property type="protein sequence ID" value="BAP58162.1"/>
    <property type="molecule type" value="Genomic_DNA"/>
</dbReference>
<gene>
    <name evidence="2" type="ORF">THII_3865</name>
</gene>
<proteinExistence type="predicted"/>
<dbReference type="Proteomes" id="UP000031623">
    <property type="component" value="Chromosome"/>
</dbReference>
<keyword evidence="3" id="KW-1185">Reference proteome</keyword>
<dbReference type="SUPFAM" id="SSF50475">
    <property type="entry name" value="FMN-binding split barrel"/>
    <property type="match status" value="1"/>
</dbReference>
<dbReference type="PANTHER" id="PTHR39336:SF1">
    <property type="entry name" value="PYRIDOXAMINE PHOSPHATE OXIDASE FAMILY PROTEIN (AFU_ORTHOLOGUE AFUA_6G11440)"/>
    <property type="match status" value="1"/>
</dbReference>
<evidence type="ECO:0000313" key="3">
    <source>
        <dbReference type="Proteomes" id="UP000031623"/>
    </source>
</evidence>
<organism evidence="2 3">
    <name type="scientific">Thioploca ingrica</name>
    <dbReference type="NCBI Taxonomy" id="40754"/>
    <lineage>
        <taxon>Bacteria</taxon>
        <taxon>Pseudomonadati</taxon>
        <taxon>Pseudomonadota</taxon>
        <taxon>Gammaproteobacteria</taxon>
        <taxon>Thiotrichales</taxon>
        <taxon>Thiotrichaceae</taxon>
        <taxon>Thioploca</taxon>
    </lineage>
</organism>
<name>A0A090APG3_9GAMM</name>
<dbReference type="PANTHER" id="PTHR39336">
    <property type="entry name" value="PYRIDOXAMINE PHOSPHATE OXIDASE FAMILY PROTEIN (AFU_ORTHOLOGUE AFUA_6G11440)"/>
    <property type="match status" value="1"/>
</dbReference>
<dbReference type="HOGENOM" id="CLU_054794_1_1_6"/>
<feature type="domain" description="Pyridoxamine 5'-phosphate oxidase N-terminal" evidence="1">
    <location>
        <begin position="9"/>
        <end position="128"/>
    </location>
</feature>
<dbReference type="InterPro" id="IPR012349">
    <property type="entry name" value="Split_barrel_FMN-bd"/>
</dbReference>
<accession>A0A090APG3</accession>
<dbReference type="OrthoDB" id="115989at2"/>
<evidence type="ECO:0000313" key="2">
    <source>
        <dbReference type="EMBL" id="BAP58162.1"/>
    </source>
</evidence>
<sequence length="179" mass="20492">MGKKYTELNDKLGEFIQQQPIFFVATAAADGRINISPKGMDTLRIITKNRIVWLNLTGSGNETAAHLLENRRLTLMFCSFAAEPLILRVYGHAQIFHPRNSEWNTLISLFPVKIGARQLIDMQIDLVQTSCGMGVPYFEFKSEREQLKQWAENKGEAGIKQYWEEKNQVSLDNKPTFII</sequence>
<dbReference type="KEGG" id="tig:THII_3865"/>
<dbReference type="Pfam" id="PF01243">
    <property type="entry name" value="PNPOx_N"/>
    <property type="match status" value="1"/>
</dbReference>
<dbReference type="AlphaFoldDB" id="A0A090APG3"/>
<dbReference type="STRING" id="40754.THII_3865"/>
<dbReference type="InterPro" id="IPR011576">
    <property type="entry name" value="Pyridox_Oxase_N"/>
</dbReference>
<reference evidence="2 3" key="1">
    <citation type="journal article" date="2014" name="ISME J.">
        <title>Ecophysiology of Thioploca ingrica as revealed by the complete genome sequence supplemented with proteomic evidence.</title>
        <authorList>
            <person name="Kojima H."/>
            <person name="Ogura Y."/>
            <person name="Yamamoto N."/>
            <person name="Togashi T."/>
            <person name="Mori H."/>
            <person name="Watanabe T."/>
            <person name="Nemoto F."/>
            <person name="Kurokawa K."/>
            <person name="Hayashi T."/>
            <person name="Fukui M."/>
        </authorList>
    </citation>
    <scope>NUCLEOTIDE SEQUENCE [LARGE SCALE GENOMIC DNA]</scope>
</reference>
<evidence type="ECO:0000259" key="1">
    <source>
        <dbReference type="Pfam" id="PF01243"/>
    </source>
</evidence>
<protein>
    <submittedName>
        <fullName evidence="2">Pyridoxamine 5'-phosphate oxidase</fullName>
    </submittedName>
</protein>